<evidence type="ECO:0000313" key="3">
    <source>
        <dbReference type="Proteomes" id="UP001234989"/>
    </source>
</evidence>
<sequence>MVPDLQELARTSSHTGGRNGELPAVYLGMPFGAKRNPKKIWNGVMEKCEKKLSNWKSQYKSLGGSLVLINVVLEEETFFGKAIVIKEDPPSKMEQPATSVFKGDFGGSPK</sequence>
<gene>
    <name evidence="2" type="ORF">MTR67_041501</name>
</gene>
<organism evidence="2 3">
    <name type="scientific">Solanum verrucosum</name>
    <dbReference type="NCBI Taxonomy" id="315347"/>
    <lineage>
        <taxon>Eukaryota</taxon>
        <taxon>Viridiplantae</taxon>
        <taxon>Streptophyta</taxon>
        <taxon>Embryophyta</taxon>
        <taxon>Tracheophyta</taxon>
        <taxon>Spermatophyta</taxon>
        <taxon>Magnoliopsida</taxon>
        <taxon>eudicotyledons</taxon>
        <taxon>Gunneridae</taxon>
        <taxon>Pentapetalae</taxon>
        <taxon>asterids</taxon>
        <taxon>lamiids</taxon>
        <taxon>Solanales</taxon>
        <taxon>Solanaceae</taxon>
        <taxon>Solanoideae</taxon>
        <taxon>Solaneae</taxon>
        <taxon>Solanum</taxon>
    </lineage>
</organism>
<proteinExistence type="predicted"/>
<feature type="non-terminal residue" evidence="2">
    <location>
        <position position="110"/>
    </location>
</feature>
<evidence type="ECO:0000256" key="1">
    <source>
        <dbReference type="SAM" id="MobiDB-lite"/>
    </source>
</evidence>
<accession>A0AAF0UN57</accession>
<dbReference type="PANTHER" id="PTHR33116">
    <property type="entry name" value="REVERSE TRANSCRIPTASE ZINC-BINDING DOMAIN-CONTAINING PROTEIN-RELATED-RELATED"/>
    <property type="match status" value="1"/>
</dbReference>
<keyword evidence="3" id="KW-1185">Reference proteome</keyword>
<dbReference type="AlphaFoldDB" id="A0AAF0UN57"/>
<dbReference type="PANTHER" id="PTHR33116:SF85">
    <property type="entry name" value="REVERSE TRANSCRIPTASE ZINC-BINDING DOMAIN-CONTAINING PROTEIN"/>
    <property type="match status" value="1"/>
</dbReference>
<feature type="region of interest" description="Disordered" evidence="1">
    <location>
        <begin position="1"/>
        <end position="21"/>
    </location>
</feature>
<name>A0AAF0UN57_SOLVR</name>
<feature type="region of interest" description="Disordered" evidence="1">
    <location>
        <begin position="90"/>
        <end position="110"/>
    </location>
</feature>
<dbReference type="EMBL" id="CP133620">
    <property type="protein sequence ID" value="WMV48116.1"/>
    <property type="molecule type" value="Genomic_DNA"/>
</dbReference>
<dbReference type="Proteomes" id="UP001234989">
    <property type="component" value="Chromosome 9"/>
</dbReference>
<evidence type="ECO:0000313" key="2">
    <source>
        <dbReference type="EMBL" id="WMV48116.1"/>
    </source>
</evidence>
<protein>
    <submittedName>
        <fullName evidence="2">Uncharacterized protein</fullName>
    </submittedName>
</protein>
<reference evidence="2" key="1">
    <citation type="submission" date="2023-08" db="EMBL/GenBank/DDBJ databases">
        <title>A de novo genome assembly of Solanum verrucosum Schlechtendal, a Mexican diploid species geographically isolated from the other diploid A-genome species in potato relatives.</title>
        <authorList>
            <person name="Hosaka K."/>
        </authorList>
    </citation>
    <scope>NUCLEOTIDE SEQUENCE</scope>
    <source>
        <tissue evidence="2">Young leaves</tissue>
    </source>
</reference>